<feature type="transmembrane region" description="Helical" evidence="9">
    <location>
        <begin position="38"/>
        <end position="58"/>
    </location>
</feature>
<feature type="transmembrane region" description="Helical" evidence="9">
    <location>
        <begin position="12"/>
        <end position="32"/>
    </location>
</feature>
<feature type="transmembrane region" description="Helical" evidence="9">
    <location>
        <begin position="104"/>
        <end position="124"/>
    </location>
</feature>
<evidence type="ECO:0000313" key="12">
    <source>
        <dbReference type="Proteomes" id="UP000576393"/>
    </source>
</evidence>
<dbReference type="Pfam" id="PF00355">
    <property type="entry name" value="Rieske"/>
    <property type="match status" value="1"/>
</dbReference>
<dbReference type="PANTHER" id="PTHR10134">
    <property type="entry name" value="CYTOCHROME B-C1 COMPLEX SUBUNIT RIESKE, MITOCHONDRIAL"/>
    <property type="match status" value="1"/>
</dbReference>
<evidence type="ECO:0000256" key="4">
    <source>
        <dbReference type="ARBA" id="ARBA00022723"/>
    </source>
</evidence>
<proteinExistence type="predicted"/>
<dbReference type="EMBL" id="JACCCO010000001">
    <property type="protein sequence ID" value="NYF40711.1"/>
    <property type="molecule type" value="Genomic_DNA"/>
</dbReference>
<evidence type="ECO:0000256" key="6">
    <source>
        <dbReference type="ARBA" id="ARBA00023014"/>
    </source>
</evidence>
<keyword evidence="9" id="KW-0812">Transmembrane</keyword>
<comment type="caution">
    <text evidence="11">The sequence shown here is derived from an EMBL/GenBank/DDBJ whole genome shotgun (WGS) entry which is preliminary data.</text>
</comment>
<evidence type="ECO:0000259" key="10">
    <source>
        <dbReference type="PROSITE" id="PS51296"/>
    </source>
</evidence>
<evidence type="ECO:0000256" key="7">
    <source>
        <dbReference type="ARBA" id="ARBA00023157"/>
    </source>
</evidence>
<protein>
    <recommendedName>
        <fullName evidence="2">Cytochrome bc1 complex Rieske iron-sulfur subunit</fullName>
    </recommendedName>
    <alternativeName>
        <fullName evidence="8">Cytochrome bc1 reductase complex subunit QcrA</fullName>
    </alternativeName>
</protein>
<name>A0A852V391_9ACTN</name>
<sequence length="284" mass="29869">MSGPRRRAERHVAVAFGVAALAAAFFAAMYVLGDDTQLLGLGLLVAFAGLAVGFALWAHTLLPQGPFVEEREPMISPLPERRALASEFARDEAPLTRTALPRRMLTLALGVLGLAALFPIRSLLARGPNPWRALADTPWRAGARVVNDRGRPVRPGDVAEGGVVTVFPEGRAGIGDAAVLLIRVDPADLELPPGRENWAVDGLVAYSKLCTHAGCPVGLYVKQTQQLLCPCHQSLFDVLGGARPVAGPAARPLPQLPLGVGADGTLVARGGLSGPPGPGYWRKT</sequence>
<evidence type="ECO:0000256" key="5">
    <source>
        <dbReference type="ARBA" id="ARBA00023004"/>
    </source>
</evidence>
<dbReference type="InterPro" id="IPR036922">
    <property type="entry name" value="Rieske_2Fe-2S_sf"/>
</dbReference>
<dbReference type="GO" id="GO:0051537">
    <property type="term" value="F:2 iron, 2 sulfur cluster binding"/>
    <property type="evidence" value="ECO:0007669"/>
    <property type="project" value="UniProtKB-KW"/>
</dbReference>
<comment type="function">
    <text evidence="1">Iron-sulfur subunit of the cytochrome bc1 complex, an essential component of the respiratory electron transport chain required for ATP synthesis. The bc1 complex catalyzes the oxidation of menaquinol and the reduction of cytochrome c in the respiratory chain. The bc1 complex operates through a Q-cycle mechanism that couples electron transfer to generation of the proton gradient that drives ATP synthesis.</text>
</comment>
<organism evidence="11 12">
    <name type="scientific">Streptosporangium sandarakinum</name>
    <dbReference type="NCBI Taxonomy" id="1260955"/>
    <lineage>
        <taxon>Bacteria</taxon>
        <taxon>Bacillati</taxon>
        <taxon>Actinomycetota</taxon>
        <taxon>Actinomycetes</taxon>
        <taxon>Streptosporangiales</taxon>
        <taxon>Streptosporangiaceae</taxon>
        <taxon>Streptosporangium</taxon>
    </lineage>
</organism>
<dbReference type="Gene3D" id="2.102.10.10">
    <property type="entry name" value="Rieske [2Fe-2S] iron-sulphur domain"/>
    <property type="match status" value="1"/>
</dbReference>
<dbReference type="InterPro" id="IPR014349">
    <property type="entry name" value="Rieske_Fe-S_prot"/>
</dbReference>
<feature type="domain" description="Rieske" evidence="10">
    <location>
        <begin position="198"/>
        <end position="267"/>
    </location>
</feature>
<reference evidence="11 12" key="1">
    <citation type="submission" date="2020-07" db="EMBL/GenBank/DDBJ databases">
        <title>Sequencing the genomes of 1000 actinobacteria strains.</title>
        <authorList>
            <person name="Klenk H.-P."/>
        </authorList>
    </citation>
    <scope>NUCLEOTIDE SEQUENCE [LARGE SCALE GENOMIC DNA]</scope>
    <source>
        <strain evidence="11 12">DSM 45763</strain>
    </source>
</reference>
<keyword evidence="6" id="KW-0411">Iron-sulfur</keyword>
<evidence type="ECO:0000256" key="1">
    <source>
        <dbReference type="ARBA" id="ARBA00002494"/>
    </source>
</evidence>
<dbReference type="CDD" id="cd03467">
    <property type="entry name" value="Rieske"/>
    <property type="match status" value="1"/>
</dbReference>
<dbReference type="SUPFAM" id="SSF50022">
    <property type="entry name" value="ISP domain"/>
    <property type="match status" value="1"/>
</dbReference>
<keyword evidence="12" id="KW-1185">Reference proteome</keyword>
<keyword evidence="9" id="KW-1133">Transmembrane helix</keyword>
<dbReference type="GO" id="GO:0016705">
    <property type="term" value="F:oxidoreductase activity, acting on paired donors, with incorporation or reduction of molecular oxygen"/>
    <property type="evidence" value="ECO:0007669"/>
    <property type="project" value="UniProtKB-ARBA"/>
</dbReference>
<dbReference type="GO" id="GO:0046872">
    <property type="term" value="F:metal ion binding"/>
    <property type="evidence" value="ECO:0007669"/>
    <property type="project" value="UniProtKB-KW"/>
</dbReference>
<keyword evidence="3" id="KW-0001">2Fe-2S</keyword>
<evidence type="ECO:0000256" key="8">
    <source>
        <dbReference type="ARBA" id="ARBA00029586"/>
    </source>
</evidence>
<dbReference type="AlphaFoldDB" id="A0A852V391"/>
<dbReference type="InterPro" id="IPR017941">
    <property type="entry name" value="Rieske_2Fe-2S"/>
</dbReference>
<keyword evidence="5" id="KW-0408">Iron</keyword>
<evidence type="ECO:0000256" key="9">
    <source>
        <dbReference type="SAM" id="Phobius"/>
    </source>
</evidence>
<evidence type="ECO:0000256" key="3">
    <source>
        <dbReference type="ARBA" id="ARBA00022714"/>
    </source>
</evidence>
<evidence type="ECO:0000256" key="2">
    <source>
        <dbReference type="ARBA" id="ARBA00015816"/>
    </source>
</evidence>
<evidence type="ECO:0000313" key="11">
    <source>
        <dbReference type="EMBL" id="NYF40711.1"/>
    </source>
</evidence>
<dbReference type="GO" id="GO:0004497">
    <property type="term" value="F:monooxygenase activity"/>
    <property type="evidence" value="ECO:0007669"/>
    <property type="project" value="UniProtKB-ARBA"/>
</dbReference>
<dbReference type="Proteomes" id="UP000576393">
    <property type="component" value="Unassembled WGS sequence"/>
</dbReference>
<gene>
    <name evidence="11" type="ORF">HDA43_002870</name>
</gene>
<dbReference type="PROSITE" id="PS51296">
    <property type="entry name" value="RIESKE"/>
    <property type="match status" value="1"/>
</dbReference>
<keyword evidence="7" id="KW-1015">Disulfide bond</keyword>
<accession>A0A852V391</accession>
<keyword evidence="9" id="KW-0472">Membrane</keyword>
<dbReference type="RefSeq" id="WP_179820782.1">
    <property type="nucleotide sequence ID" value="NZ_JACCCO010000001.1"/>
</dbReference>
<keyword evidence="4" id="KW-0479">Metal-binding</keyword>